<gene>
    <name evidence="2" type="ORF">MMIC_P0412</name>
</gene>
<dbReference type="GO" id="GO:0005829">
    <property type="term" value="C:cytosol"/>
    <property type="evidence" value="ECO:0007669"/>
    <property type="project" value="TreeGrafter"/>
</dbReference>
<comment type="caution">
    <text evidence="2">The sequence shown here is derived from an EMBL/GenBank/DDBJ whole genome shotgun (WGS) entry which is preliminary data.</text>
</comment>
<reference evidence="2 3" key="1">
    <citation type="journal article" date="2017" name="Arch. Microbiol.">
        <title>Mariprofundus micogutta sp. nov., a novel iron-oxidizing zetaproteobacterium isolated from a deep-sea hydrothermal field at the Bayonnaise knoll of the Izu-Ogasawara arc, and a description of Mariprofundales ord. nov. and Zetaproteobacteria classis nov.</title>
        <authorList>
            <person name="Makita H."/>
            <person name="Tanaka E."/>
            <person name="Mitsunobu S."/>
            <person name="Miyazaki M."/>
            <person name="Nunoura T."/>
            <person name="Uematsu K."/>
            <person name="Takaki Y."/>
            <person name="Nishi S."/>
            <person name="Shimamura S."/>
            <person name="Takai K."/>
        </authorList>
    </citation>
    <scope>NUCLEOTIDE SEQUENCE [LARGE SCALE GENOMIC DNA]</scope>
    <source>
        <strain evidence="2 3">ET2</strain>
    </source>
</reference>
<dbReference type="Gene3D" id="3.40.50.880">
    <property type="match status" value="1"/>
</dbReference>
<dbReference type="PROSITE" id="PS51273">
    <property type="entry name" value="GATASE_TYPE_1"/>
    <property type="match status" value="1"/>
</dbReference>
<dbReference type="Proteomes" id="UP000231632">
    <property type="component" value="Unassembled WGS sequence"/>
</dbReference>
<dbReference type="InterPro" id="IPR017926">
    <property type="entry name" value="GATASE"/>
</dbReference>
<dbReference type="InterPro" id="IPR029062">
    <property type="entry name" value="Class_I_gatase-like"/>
</dbReference>
<protein>
    <submittedName>
        <fullName evidence="2">GMP synthase (Glutamine-hydrolysing)</fullName>
        <ecNumber evidence="2">6.3.5.2</ecNumber>
    </submittedName>
</protein>
<evidence type="ECO:0000259" key="1">
    <source>
        <dbReference type="Pfam" id="PF00117"/>
    </source>
</evidence>
<feature type="domain" description="Glutamine amidotransferase" evidence="1">
    <location>
        <begin position="20"/>
        <end position="178"/>
    </location>
</feature>
<dbReference type="PANTHER" id="PTHR42695:SF5">
    <property type="entry name" value="GLUTAMINE AMIDOTRANSFERASE YLR126C-RELATED"/>
    <property type="match status" value="1"/>
</dbReference>
<dbReference type="Pfam" id="PF00117">
    <property type="entry name" value="GATase"/>
    <property type="match status" value="1"/>
</dbReference>
<dbReference type="EC" id="6.3.5.2" evidence="2"/>
<keyword evidence="3" id="KW-1185">Reference proteome</keyword>
<name>A0A1L8CKM4_9PROT</name>
<dbReference type="STRING" id="1921010.MMIC_P0412"/>
<dbReference type="PRINTS" id="PR00099">
    <property type="entry name" value="CPSGATASE"/>
</dbReference>
<dbReference type="AlphaFoldDB" id="A0A1L8CKM4"/>
<dbReference type="InterPro" id="IPR044992">
    <property type="entry name" value="ChyE-like"/>
</dbReference>
<dbReference type="GO" id="GO:0003922">
    <property type="term" value="F:GMP synthase (glutamine-hydrolyzing) activity"/>
    <property type="evidence" value="ECO:0007669"/>
    <property type="project" value="UniProtKB-EC"/>
</dbReference>
<sequence>MNFLILQHLDIEPPALIGESIEAVGHHLTTLNLDQGDALPASDSDYDGLIIMGGPQSANDNSDYIRAELNWINTAISKGTPLLGICLGAQIIAKAAGAEVVDSPVRELGWFPVYHTNEGENDPLFKEMPDGMAVFQWHGETFSFTDEMTPVVTHPEVPAQAFRLNKAQYGLQFHVEVTEAIIETWIAHGESERNHLGIGGIQLLHKDTALYLETMQQFCRQMVSNWLTEIST</sequence>
<evidence type="ECO:0000313" key="2">
    <source>
        <dbReference type="EMBL" id="GAV19478.1"/>
    </source>
</evidence>
<organism evidence="2 3">
    <name type="scientific">Mariprofundus micogutta</name>
    <dbReference type="NCBI Taxonomy" id="1921010"/>
    <lineage>
        <taxon>Bacteria</taxon>
        <taxon>Pseudomonadati</taxon>
        <taxon>Pseudomonadota</taxon>
        <taxon>Candidatius Mariprofundia</taxon>
        <taxon>Mariprofundales</taxon>
        <taxon>Mariprofundaceae</taxon>
        <taxon>Mariprofundus</taxon>
    </lineage>
</organism>
<dbReference type="RefSeq" id="WP_072658717.1">
    <property type="nucleotide sequence ID" value="NZ_BDFD01000002.1"/>
</dbReference>
<accession>A0A1L8CKM4</accession>
<dbReference type="PANTHER" id="PTHR42695">
    <property type="entry name" value="GLUTAMINE AMIDOTRANSFERASE YLR126C-RELATED"/>
    <property type="match status" value="1"/>
</dbReference>
<dbReference type="CDD" id="cd01741">
    <property type="entry name" value="GATase1_1"/>
    <property type="match status" value="1"/>
</dbReference>
<dbReference type="SUPFAM" id="SSF52317">
    <property type="entry name" value="Class I glutamine amidotransferase-like"/>
    <property type="match status" value="1"/>
</dbReference>
<dbReference type="EMBL" id="BDFD01000002">
    <property type="protein sequence ID" value="GAV19478.1"/>
    <property type="molecule type" value="Genomic_DNA"/>
</dbReference>
<dbReference type="OrthoDB" id="9813383at2"/>
<evidence type="ECO:0000313" key="3">
    <source>
        <dbReference type="Proteomes" id="UP000231632"/>
    </source>
</evidence>
<keyword evidence="2" id="KW-0436">Ligase</keyword>
<proteinExistence type="predicted"/>
<dbReference type="FunFam" id="3.40.50.880:FF:000033">
    <property type="entry name" value="Glutamine amidotransferase class-I"/>
    <property type="match status" value="1"/>
</dbReference>